<evidence type="ECO:0000313" key="2">
    <source>
        <dbReference type="Proteomes" id="UP001175228"/>
    </source>
</evidence>
<dbReference type="EMBL" id="JAUEPU010000037">
    <property type="protein sequence ID" value="KAK0489658.1"/>
    <property type="molecule type" value="Genomic_DNA"/>
</dbReference>
<accession>A0AA39UJ08</accession>
<sequence>MSKITGIYGRLNTLDMFFILRCRQKRCCRVAFPNTRIRWEVGKWVRFFLRMHLSVIEKFLDIEKYTRENGGPHFLRNEQADSETLILDIQVRLFRFSWHLCALTLVLRRSLFYTREGQQCLPWKGFHCLVRCAPWHTSPGPRLTERRQMMSLVSGGGLTSNSVPPLECHSRLALRIQAKEGSSRVEASPIIGYVDFSFVPHIVSPWNIVVLLFFGLCNEKINPRKETTCACFSSRVVGTSLLFALPSLGKRTRDYCVTALSEVHPCLGAKAASLM</sequence>
<proteinExistence type="predicted"/>
<comment type="caution">
    <text evidence="1">The sequence shown here is derived from an EMBL/GenBank/DDBJ whole genome shotgun (WGS) entry which is preliminary data.</text>
</comment>
<keyword evidence="2" id="KW-1185">Reference proteome</keyword>
<dbReference type="AlphaFoldDB" id="A0AA39UJ08"/>
<organism evidence="1 2">
    <name type="scientific">Armillaria luteobubalina</name>
    <dbReference type="NCBI Taxonomy" id="153913"/>
    <lineage>
        <taxon>Eukaryota</taxon>
        <taxon>Fungi</taxon>
        <taxon>Dikarya</taxon>
        <taxon>Basidiomycota</taxon>
        <taxon>Agaricomycotina</taxon>
        <taxon>Agaricomycetes</taxon>
        <taxon>Agaricomycetidae</taxon>
        <taxon>Agaricales</taxon>
        <taxon>Marasmiineae</taxon>
        <taxon>Physalacriaceae</taxon>
        <taxon>Armillaria</taxon>
    </lineage>
</organism>
<evidence type="ECO:0000313" key="1">
    <source>
        <dbReference type="EMBL" id="KAK0489658.1"/>
    </source>
</evidence>
<dbReference type="Proteomes" id="UP001175228">
    <property type="component" value="Unassembled WGS sequence"/>
</dbReference>
<protein>
    <submittedName>
        <fullName evidence="1">Uncharacterized protein</fullName>
    </submittedName>
</protein>
<reference evidence="1" key="1">
    <citation type="submission" date="2023-06" db="EMBL/GenBank/DDBJ databases">
        <authorList>
            <consortium name="Lawrence Berkeley National Laboratory"/>
            <person name="Ahrendt S."/>
            <person name="Sahu N."/>
            <person name="Indic B."/>
            <person name="Wong-Bajracharya J."/>
            <person name="Merenyi Z."/>
            <person name="Ke H.-M."/>
            <person name="Monk M."/>
            <person name="Kocsube S."/>
            <person name="Drula E."/>
            <person name="Lipzen A."/>
            <person name="Balint B."/>
            <person name="Henrissat B."/>
            <person name="Andreopoulos B."/>
            <person name="Martin F.M."/>
            <person name="Harder C.B."/>
            <person name="Rigling D."/>
            <person name="Ford K.L."/>
            <person name="Foster G.D."/>
            <person name="Pangilinan J."/>
            <person name="Papanicolaou A."/>
            <person name="Barry K."/>
            <person name="LaButti K."/>
            <person name="Viragh M."/>
            <person name="Koriabine M."/>
            <person name="Yan M."/>
            <person name="Riley R."/>
            <person name="Champramary S."/>
            <person name="Plett K.L."/>
            <person name="Tsai I.J."/>
            <person name="Slot J."/>
            <person name="Sipos G."/>
            <person name="Plett J."/>
            <person name="Nagy L.G."/>
            <person name="Grigoriev I.V."/>
        </authorList>
    </citation>
    <scope>NUCLEOTIDE SEQUENCE</scope>
    <source>
        <strain evidence="1">HWK02</strain>
    </source>
</reference>
<name>A0AA39UJ08_9AGAR</name>
<gene>
    <name evidence="1" type="ORF">EDD18DRAFT_574415</name>
</gene>